<dbReference type="Proteomes" id="UP000184225">
    <property type="component" value="Unassembled WGS sequence"/>
</dbReference>
<keyword evidence="2" id="KW-1185">Reference proteome</keyword>
<organism evidence="1 2">
    <name type="scientific">Mesonia phycicola</name>
    <dbReference type="NCBI Taxonomy" id="579105"/>
    <lineage>
        <taxon>Bacteria</taxon>
        <taxon>Pseudomonadati</taxon>
        <taxon>Bacteroidota</taxon>
        <taxon>Flavobacteriia</taxon>
        <taxon>Flavobacteriales</taxon>
        <taxon>Flavobacteriaceae</taxon>
        <taxon>Mesonia</taxon>
    </lineage>
</organism>
<name>A0A1M6H6F3_9FLAO</name>
<gene>
    <name evidence="1" type="ORF">SAMN04488096_109151</name>
</gene>
<dbReference type="SUPFAM" id="SSF50969">
    <property type="entry name" value="YVTN repeat-like/Quinoprotein amine dehydrogenase"/>
    <property type="match status" value="1"/>
</dbReference>
<proteinExistence type="predicted"/>
<dbReference type="InterPro" id="IPR011042">
    <property type="entry name" value="6-blade_b-propeller_TolB-like"/>
</dbReference>
<accession>A0A1M6H6F3</accession>
<sequence length="823" mass="94204">MKKYLFYCLAFLICIACEEDSKAPSKLFSFIPPNTAIILKSNNLSKLSEKLQENSLITNNNTSKIYQEFKEQFIPLKNIDISEKSLLCFNKIGRNEVAITLLTEEELKVNLDSVQNKAVETFKYDGKEIKKYTLEETETYSILLNNIYVYSSSKLVLENIIRIYDNQLPQDPTLEKIYNAASGNHSLFIHQEDFNAIYPLLFPNGSTKFLENFSDWSVLDLNIEDDEIQLNGVSSATIQKERILNLFQGIEPQTNQMAEVIPSSAIGYFAFTYDKFESLKTNLTEYRAIELAPLKNEAFFNSAQEVGEVYFPNNKNATIFNSIDITISNDALVAYQDVVSEFRGVNIYNFTDKENIYDAYQPLLNQKQLSYYAQVDHYYIFSEEIKTIENIIANYQNRTVLANLSAFKNMKGELSDESSILLVGVNENLKKHLSYKVNENLKEDLVKVELNDFKVSALQFIYDTNFAHVNAIVQKAEANNTPDNIAQINSIKLESDIATKPQFVKNWKTKQMEIAVQDENNVLHLFENNGNLNWKKQLDSRIVGDIQQIDIYNNGRLQLIFATQNQVYILDRSGNPVKPFPLKFNNTITQNIAVFDYDNNSKYRLVVTQGNHISMYDKEGKKVNGFKFSKTDSELIEAPKHIRIGKKDYILANEINGTLHILSRTGEVRVPAKKDFNFSDNKWYLHKNLFTTTNINGELIQINESGKITTKDLKLNESHSFIADNEISVTFNENELNINGKKANLDYGLYTKPQLIEINNKKYITITDTQASKVYVFDANANLLEGYPVYGNSEVSIANMDNRGKLELSVKGEDNSVLIYQMN</sequence>
<evidence type="ECO:0000313" key="1">
    <source>
        <dbReference type="EMBL" id="SHJ17746.1"/>
    </source>
</evidence>
<dbReference type="EMBL" id="FQYY01000009">
    <property type="protein sequence ID" value="SHJ17746.1"/>
    <property type="molecule type" value="Genomic_DNA"/>
</dbReference>
<dbReference type="InterPro" id="IPR011044">
    <property type="entry name" value="Quino_amine_DH_bsu"/>
</dbReference>
<dbReference type="AlphaFoldDB" id="A0A1M6H6F3"/>
<dbReference type="STRING" id="579105.SAMN04488096_109151"/>
<protein>
    <submittedName>
        <fullName evidence="1">Uncharacterized protein</fullName>
    </submittedName>
</protein>
<dbReference type="RefSeq" id="WP_073153237.1">
    <property type="nucleotide sequence ID" value="NZ_FQYY01000009.1"/>
</dbReference>
<dbReference type="Gene3D" id="2.120.10.30">
    <property type="entry name" value="TolB, C-terminal domain"/>
    <property type="match status" value="1"/>
</dbReference>
<dbReference type="OrthoDB" id="1093345at2"/>
<evidence type="ECO:0000313" key="2">
    <source>
        <dbReference type="Proteomes" id="UP000184225"/>
    </source>
</evidence>
<reference evidence="1 2" key="1">
    <citation type="submission" date="2016-11" db="EMBL/GenBank/DDBJ databases">
        <authorList>
            <person name="Jaros S."/>
            <person name="Januszkiewicz K."/>
            <person name="Wedrychowicz H."/>
        </authorList>
    </citation>
    <scope>NUCLEOTIDE SEQUENCE [LARGE SCALE GENOMIC DNA]</scope>
    <source>
        <strain evidence="1 2">DSM 21425</strain>
    </source>
</reference>